<dbReference type="AlphaFoldDB" id="A0A068S6K8"/>
<organism evidence="2 3">
    <name type="scientific">Lichtheimia corymbifera JMRC:FSU:9682</name>
    <dbReference type="NCBI Taxonomy" id="1263082"/>
    <lineage>
        <taxon>Eukaryota</taxon>
        <taxon>Fungi</taxon>
        <taxon>Fungi incertae sedis</taxon>
        <taxon>Mucoromycota</taxon>
        <taxon>Mucoromycotina</taxon>
        <taxon>Mucoromycetes</taxon>
        <taxon>Mucorales</taxon>
        <taxon>Lichtheimiaceae</taxon>
        <taxon>Lichtheimia</taxon>
    </lineage>
</organism>
<evidence type="ECO:0000256" key="1">
    <source>
        <dbReference type="SAM" id="Phobius"/>
    </source>
</evidence>
<keyword evidence="1" id="KW-1133">Transmembrane helix</keyword>
<protein>
    <submittedName>
        <fullName evidence="2">Uncharacterized protein</fullName>
    </submittedName>
</protein>
<sequence length="106" mass="11517">MAATASPSSPLIPKDPPSYESLYLTIPQSSTQSTFLTDQGSHSAGSAIQRFIYRQAPFLQRLAAATFVATTVSTTVMLLLWQLQNLTAPEDPDRPWFDPDSTTLAA</sequence>
<accession>A0A068S6K8</accession>
<feature type="transmembrane region" description="Helical" evidence="1">
    <location>
        <begin position="62"/>
        <end position="83"/>
    </location>
</feature>
<keyword evidence="3" id="KW-1185">Reference proteome</keyword>
<evidence type="ECO:0000313" key="2">
    <source>
        <dbReference type="EMBL" id="CDH57600.1"/>
    </source>
</evidence>
<gene>
    <name evidence="2" type="ORF">LCOR_08514.1</name>
</gene>
<dbReference type="EMBL" id="CBTN010000047">
    <property type="protein sequence ID" value="CDH57600.1"/>
    <property type="molecule type" value="Genomic_DNA"/>
</dbReference>
<keyword evidence="1" id="KW-0472">Membrane</keyword>
<reference evidence="2" key="1">
    <citation type="submission" date="2013-08" db="EMBL/GenBank/DDBJ databases">
        <title>Gene expansion shapes genome architecture in the human pathogen Lichtheimia corymbifera: an evolutionary genomics analysis in the ancient terrestrial Mucorales (Mucoromycotina).</title>
        <authorList>
            <person name="Schwartze V.U."/>
            <person name="Winter S."/>
            <person name="Shelest E."/>
            <person name="Marcet-Houben M."/>
            <person name="Horn F."/>
            <person name="Wehner S."/>
            <person name="Hoffmann K."/>
            <person name="Riege K."/>
            <person name="Sammeth M."/>
            <person name="Nowrousian M."/>
            <person name="Valiante V."/>
            <person name="Linde J."/>
            <person name="Jacobsen I.D."/>
            <person name="Marz M."/>
            <person name="Brakhage A.A."/>
            <person name="Gabaldon T."/>
            <person name="Bocker S."/>
            <person name="Voigt K."/>
        </authorList>
    </citation>
    <scope>NUCLEOTIDE SEQUENCE [LARGE SCALE GENOMIC DNA]</scope>
    <source>
        <strain evidence="2">FSU 9682</strain>
    </source>
</reference>
<dbReference type="VEuPathDB" id="FungiDB:LCOR_08514.1"/>
<proteinExistence type="predicted"/>
<name>A0A068S6K8_9FUNG</name>
<evidence type="ECO:0000313" key="3">
    <source>
        <dbReference type="Proteomes" id="UP000027586"/>
    </source>
</evidence>
<dbReference type="OrthoDB" id="2272443at2759"/>
<dbReference type="Proteomes" id="UP000027586">
    <property type="component" value="Unassembled WGS sequence"/>
</dbReference>
<keyword evidence="1" id="KW-0812">Transmembrane</keyword>
<comment type="caution">
    <text evidence="2">The sequence shown here is derived from an EMBL/GenBank/DDBJ whole genome shotgun (WGS) entry which is preliminary data.</text>
</comment>